<evidence type="ECO:0000256" key="6">
    <source>
        <dbReference type="SAM" id="Coils"/>
    </source>
</evidence>
<name>A0A2G1VPQ7_9FLAO</name>
<dbReference type="GO" id="GO:0015562">
    <property type="term" value="F:efflux transmembrane transporter activity"/>
    <property type="evidence" value="ECO:0007669"/>
    <property type="project" value="InterPro"/>
</dbReference>
<dbReference type="PANTHER" id="PTHR30026">
    <property type="entry name" value="OUTER MEMBRANE PROTEIN TOLC"/>
    <property type="match status" value="1"/>
</dbReference>
<evidence type="ECO:0000256" key="4">
    <source>
        <dbReference type="ARBA" id="ARBA00023136"/>
    </source>
</evidence>
<keyword evidence="4" id="KW-0472">Membrane</keyword>
<gene>
    <name evidence="7" type="ORF">CJ305_13140</name>
</gene>
<dbReference type="SUPFAM" id="SSF56954">
    <property type="entry name" value="Outer membrane efflux proteins (OEP)"/>
    <property type="match status" value="1"/>
</dbReference>
<sequence>MNSIKPYKGMLTLILALLIVGIKDLSSQQLSDYLEQAVVANPEIRAYELRYNVAQEKATEVNTLPDTEFAVGYFVSTPETRTGAQRARFSVKQMLPWFGTINARIAAQDATAEAEYLEYVIAKRKLQLEVTQSYYAMYGIKARMLVLQQNKELLKTYEELALTAVEVGKASAVDFLKIQIRQNELEAQRQVLAEELTAAQIQFNALLNAEGSAPVRIVDSLAIPVSDPEASLEVLEQNPELLKYDRIYESIASAEALNQREAAPKFGVGLDYIPVSERTDMMMPDNGKDIVMPMVSVSVPIFNSKYKSVTRQNELRQQEVEAQRSQRLNKLRSLFAEAQKNRNTARIQYSTQEQNLKQARDAESILLKNYETGTIDFSEVLDIQELQLTIQTKQIEAVQRYYEQAAILNYLIQF</sequence>
<dbReference type="GO" id="GO:0009279">
    <property type="term" value="C:cell outer membrane"/>
    <property type="evidence" value="ECO:0007669"/>
    <property type="project" value="UniProtKB-SubCell"/>
</dbReference>
<comment type="subcellular location">
    <subcellularLocation>
        <location evidence="1">Cell outer membrane</location>
    </subcellularLocation>
</comment>
<protein>
    <submittedName>
        <fullName evidence="7">Transporter</fullName>
    </submittedName>
</protein>
<dbReference type="InterPro" id="IPR051906">
    <property type="entry name" value="TolC-like"/>
</dbReference>
<feature type="coiled-coil region" evidence="6">
    <location>
        <begin position="328"/>
        <end position="362"/>
    </location>
</feature>
<accession>A0A2G1VPQ7</accession>
<dbReference type="Proteomes" id="UP000229433">
    <property type="component" value="Unassembled WGS sequence"/>
</dbReference>
<reference evidence="7 8" key="1">
    <citation type="submission" date="2017-08" db="EMBL/GenBank/DDBJ databases">
        <title>The whole genome shortgun sequences of strain Leeuwenhoekiella nanhaiensis G18 from the South China Sea.</title>
        <authorList>
            <person name="Liu Q."/>
        </authorList>
    </citation>
    <scope>NUCLEOTIDE SEQUENCE [LARGE SCALE GENOMIC DNA]</scope>
    <source>
        <strain evidence="7 8">G18</strain>
    </source>
</reference>
<evidence type="ECO:0000256" key="1">
    <source>
        <dbReference type="ARBA" id="ARBA00004442"/>
    </source>
</evidence>
<dbReference type="PANTHER" id="PTHR30026:SF20">
    <property type="entry name" value="OUTER MEMBRANE PROTEIN TOLC"/>
    <property type="match status" value="1"/>
</dbReference>
<dbReference type="AlphaFoldDB" id="A0A2G1VPQ7"/>
<evidence type="ECO:0000256" key="2">
    <source>
        <dbReference type="ARBA" id="ARBA00022452"/>
    </source>
</evidence>
<dbReference type="GO" id="GO:1990281">
    <property type="term" value="C:efflux pump complex"/>
    <property type="evidence" value="ECO:0007669"/>
    <property type="project" value="TreeGrafter"/>
</dbReference>
<keyword evidence="8" id="KW-1185">Reference proteome</keyword>
<dbReference type="OrthoDB" id="1680428at2"/>
<evidence type="ECO:0000313" key="7">
    <source>
        <dbReference type="EMBL" id="PHQ28758.1"/>
    </source>
</evidence>
<evidence type="ECO:0000256" key="3">
    <source>
        <dbReference type="ARBA" id="ARBA00022692"/>
    </source>
</evidence>
<dbReference type="RefSeq" id="WP_099646750.1">
    <property type="nucleotide sequence ID" value="NZ_KZ319293.1"/>
</dbReference>
<comment type="caution">
    <text evidence="7">The sequence shown here is derived from an EMBL/GenBank/DDBJ whole genome shotgun (WGS) entry which is preliminary data.</text>
</comment>
<keyword evidence="3" id="KW-0812">Transmembrane</keyword>
<evidence type="ECO:0000256" key="5">
    <source>
        <dbReference type="ARBA" id="ARBA00023237"/>
    </source>
</evidence>
<proteinExistence type="predicted"/>
<keyword evidence="6" id="KW-0175">Coiled coil</keyword>
<keyword evidence="2" id="KW-1134">Transmembrane beta strand</keyword>
<evidence type="ECO:0000313" key="8">
    <source>
        <dbReference type="Proteomes" id="UP000229433"/>
    </source>
</evidence>
<organism evidence="7 8">
    <name type="scientific">Leeuwenhoekiella nanhaiensis</name>
    <dbReference type="NCBI Taxonomy" id="1655491"/>
    <lineage>
        <taxon>Bacteria</taxon>
        <taxon>Pseudomonadati</taxon>
        <taxon>Bacteroidota</taxon>
        <taxon>Flavobacteriia</taxon>
        <taxon>Flavobacteriales</taxon>
        <taxon>Flavobacteriaceae</taxon>
        <taxon>Leeuwenhoekiella</taxon>
    </lineage>
</organism>
<dbReference type="Gene3D" id="1.20.1600.10">
    <property type="entry name" value="Outer membrane efflux proteins (OEP)"/>
    <property type="match status" value="1"/>
</dbReference>
<dbReference type="EMBL" id="NQXA01000011">
    <property type="protein sequence ID" value="PHQ28758.1"/>
    <property type="molecule type" value="Genomic_DNA"/>
</dbReference>
<keyword evidence="5" id="KW-0998">Cell outer membrane</keyword>
<dbReference type="GO" id="GO:0015288">
    <property type="term" value="F:porin activity"/>
    <property type="evidence" value="ECO:0007669"/>
    <property type="project" value="TreeGrafter"/>
</dbReference>